<reference evidence="2" key="1">
    <citation type="submission" date="2015-02" db="EMBL/GenBank/DDBJ databases">
        <authorList>
            <person name="Chooi Y.-H."/>
        </authorList>
    </citation>
    <scope>NUCLEOTIDE SEQUENCE [LARGE SCALE GENOMIC DNA]</scope>
    <source>
        <strain evidence="2">strain Y</strain>
    </source>
</reference>
<evidence type="ECO:0000313" key="2">
    <source>
        <dbReference type="Proteomes" id="UP000033187"/>
    </source>
</evidence>
<dbReference type="KEGG" id="fiy:BN1229_v1_1838"/>
<dbReference type="Proteomes" id="UP000033187">
    <property type="component" value="Chromosome 1"/>
</dbReference>
<dbReference type="GO" id="GO:0004061">
    <property type="term" value="F:arylformamidase activity"/>
    <property type="evidence" value="ECO:0007669"/>
    <property type="project" value="InterPro"/>
</dbReference>
<organism evidence="1 2">
    <name type="scientific">Candidatus Filomicrobium marinum</name>
    <dbReference type="NCBI Taxonomy" id="1608628"/>
    <lineage>
        <taxon>Bacteria</taxon>
        <taxon>Pseudomonadati</taxon>
        <taxon>Pseudomonadota</taxon>
        <taxon>Alphaproteobacteria</taxon>
        <taxon>Hyphomicrobiales</taxon>
        <taxon>Hyphomicrobiaceae</taxon>
        <taxon>Filomicrobium</taxon>
    </lineage>
</organism>
<evidence type="ECO:0000313" key="1">
    <source>
        <dbReference type="EMBL" id="CPR18722.1"/>
    </source>
</evidence>
<sequence length="234" mass="25857">MARRIVDLSLTVEDNMPAHKLFQSPIYLKALSHEATQSMGLGVPGDAMTFQTNYIGMLDHVGTHVDAFLHVNPKGAPIDEMPLDLFMGKAVCFDLRHIGDLEDITEAHMAEAEQKAGVKVDGHIVLLCTGFHARNWGDRNKIVWGNPGLTVEATRWLHDRGSRMHGVEGPSTDKPSDNIFAQHRLCRDLGISHFEWLVNLEELVGKGEFEFIGLPIKFKGGSGSPVRAVAILEE</sequence>
<dbReference type="Pfam" id="PF04199">
    <property type="entry name" value="Cyclase"/>
    <property type="match status" value="1"/>
</dbReference>
<protein>
    <submittedName>
        <fullName evidence="1">Cyclase family protein</fullName>
    </submittedName>
</protein>
<accession>A0A0D6JFL7</accession>
<dbReference type="PANTHER" id="PTHR31118">
    <property type="entry name" value="CYCLASE-LIKE PROTEIN 2"/>
    <property type="match status" value="1"/>
</dbReference>
<proteinExistence type="predicted"/>
<keyword evidence="2" id="KW-1185">Reference proteome</keyword>
<gene>
    <name evidence="1" type="ORF">YBN1229_v1_1838</name>
</gene>
<dbReference type="KEGG" id="fil:BN1229_v1_1835"/>
<name>A0A0D6JFL7_9HYPH</name>
<dbReference type="OrthoDB" id="9777007at2"/>
<dbReference type="SUPFAM" id="SSF102198">
    <property type="entry name" value="Putative cyclase"/>
    <property type="match status" value="1"/>
</dbReference>
<dbReference type="RefSeq" id="WP_046477972.1">
    <property type="nucleotide sequence ID" value="NZ_LN829118.1"/>
</dbReference>
<dbReference type="GO" id="GO:0019441">
    <property type="term" value="P:L-tryptophan catabolic process to kynurenine"/>
    <property type="evidence" value="ECO:0007669"/>
    <property type="project" value="InterPro"/>
</dbReference>
<dbReference type="InterPro" id="IPR007325">
    <property type="entry name" value="KFase/CYL"/>
</dbReference>
<dbReference type="Gene3D" id="3.50.30.50">
    <property type="entry name" value="Putative cyclase"/>
    <property type="match status" value="1"/>
</dbReference>
<dbReference type="InterPro" id="IPR037175">
    <property type="entry name" value="KFase_sf"/>
</dbReference>
<dbReference type="PANTHER" id="PTHR31118:SF12">
    <property type="entry name" value="CYCLASE-LIKE PROTEIN 2"/>
    <property type="match status" value="1"/>
</dbReference>
<dbReference type="EMBL" id="LN829119">
    <property type="protein sequence ID" value="CPR18722.1"/>
    <property type="molecule type" value="Genomic_DNA"/>
</dbReference>
<dbReference type="AlphaFoldDB" id="A0A0D6JFL7"/>